<evidence type="ECO:0000259" key="3">
    <source>
        <dbReference type="Pfam" id="PF02826"/>
    </source>
</evidence>
<dbReference type="GO" id="GO:0016491">
    <property type="term" value="F:oxidoreductase activity"/>
    <property type="evidence" value="ECO:0007669"/>
    <property type="project" value="UniProtKB-KW"/>
</dbReference>
<dbReference type="Proteomes" id="UP000250266">
    <property type="component" value="Unassembled WGS sequence"/>
</dbReference>
<dbReference type="InterPro" id="IPR036291">
    <property type="entry name" value="NAD(P)-bd_dom_sf"/>
</dbReference>
<dbReference type="SUPFAM" id="SSF51735">
    <property type="entry name" value="NAD(P)-binding Rossmann-fold domains"/>
    <property type="match status" value="1"/>
</dbReference>
<feature type="domain" description="D-isomer specific 2-hydroxyacid dehydrogenase NAD-binding" evidence="3">
    <location>
        <begin position="235"/>
        <end position="334"/>
    </location>
</feature>
<feature type="domain" description="D-isomer specific 2-hydroxyacid dehydrogenase NAD-binding" evidence="3">
    <location>
        <begin position="134"/>
        <end position="203"/>
    </location>
</feature>
<sequence length="371" mass="40682">MGGGPESPKLEGKKHDLLLCVLPWPEPKESLKKIQRQYPKLEIKYIHVPHANRGWKPAEGVPGELYKRANILATLSILPPSASEAPNLSLVHIFSAGINNIVNHPIYTDSKIPLTTSSGIHGPQIAEWVIMTTLIQSHKYNDTYEGQKRHDWGNYGAGKGVRDMVGQRVGVLGYGSIGRQVARVANALGMDVIAYTASPRSTPDSKKDKGFIVPGTGDPDGTIPSAWYSGLDKESLHGFLQQEIDLLVISVPLTKQTTHLLSTPEFDLLARSNPNLTYVANISRGAIINQEALVSALYAKKLRGAALDVTDPEPLPPDSSLWSAPNVLITPHISGNSVNYVERAFQVLEENLKRREEGKDLVNEVDRKRGY</sequence>
<dbReference type="SUPFAM" id="SSF52283">
    <property type="entry name" value="Formate/glycerate dehydrogenase catalytic domain-like"/>
    <property type="match status" value="1"/>
</dbReference>
<keyword evidence="2" id="KW-0520">NAD</keyword>
<accession>A0A8E2JJF1</accession>
<dbReference type="InterPro" id="IPR006140">
    <property type="entry name" value="D-isomer_DH_NAD-bd"/>
</dbReference>
<dbReference type="PANTHER" id="PTHR43333:SF1">
    <property type="entry name" value="D-ISOMER SPECIFIC 2-HYDROXYACID DEHYDROGENASE NAD-BINDING DOMAIN-CONTAINING PROTEIN"/>
    <property type="match status" value="1"/>
</dbReference>
<keyword evidence="5" id="KW-1185">Reference proteome</keyword>
<evidence type="ECO:0000313" key="4">
    <source>
        <dbReference type="EMBL" id="OCK84678.1"/>
    </source>
</evidence>
<dbReference type="GO" id="GO:0051287">
    <property type="term" value="F:NAD binding"/>
    <property type="evidence" value="ECO:0007669"/>
    <property type="project" value="InterPro"/>
</dbReference>
<gene>
    <name evidence="4" type="ORF">K432DRAFT_378327</name>
</gene>
<dbReference type="PANTHER" id="PTHR43333">
    <property type="entry name" value="2-HACID_DH_C DOMAIN-CONTAINING PROTEIN"/>
    <property type="match status" value="1"/>
</dbReference>
<dbReference type="Gene3D" id="3.40.50.720">
    <property type="entry name" value="NAD(P)-binding Rossmann-like Domain"/>
    <property type="match status" value="2"/>
</dbReference>
<proteinExistence type="predicted"/>
<dbReference type="CDD" id="cd12163">
    <property type="entry name" value="2-Hacid_dh_5"/>
    <property type="match status" value="1"/>
</dbReference>
<dbReference type="AlphaFoldDB" id="A0A8E2JJF1"/>
<organism evidence="4 5">
    <name type="scientific">Lepidopterella palustris CBS 459.81</name>
    <dbReference type="NCBI Taxonomy" id="1314670"/>
    <lineage>
        <taxon>Eukaryota</taxon>
        <taxon>Fungi</taxon>
        <taxon>Dikarya</taxon>
        <taxon>Ascomycota</taxon>
        <taxon>Pezizomycotina</taxon>
        <taxon>Dothideomycetes</taxon>
        <taxon>Pleosporomycetidae</taxon>
        <taxon>Mytilinidiales</taxon>
        <taxon>Argynnaceae</taxon>
        <taxon>Lepidopterella</taxon>
    </lineage>
</organism>
<name>A0A8E2JJF1_9PEZI</name>
<evidence type="ECO:0000256" key="2">
    <source>
        <dbReference type="ARBA" id="ARBA00023027"/>
    </source>
</evidence>
<dbReference type="InterPro" id="IPR029752">
    <property type="entry name" value="D-isomer_DH_CS1"/>
</dbReference>
<keyword evidence="1" id="KW-0560">Oxidoreductase</keyword>
<dbReference type="Pfam" id="PF02826">
    <property type="entry name" value="2-Hacid_dh_C"/>
    <property type="match status" value="2"/>
</dbReference>
<reference evidence="4 5" key="1">
    <citation type="journal article" date="2016" name="Nat. Commun.">
        <title>Ectomycorrhizal ecology is imprinted in the genome of the dominant symbiotic fungus Cenococcum geophilum.</title>
        <authorList>
            <consortium name="DOE Joint Genome Institute"/>
            <person name="Peter M."/>
            <person name="Kohler A."/>
            <person name="Ohm R.A."/>
            <person name="Kuo A."/>
            <person name="Krutzmann J."/>
            <person name="Morin E."/>
            <person name="Arend M."/>
            <person name="Barry K.W."/>
            <person name="Binder M."/>
            <person name="Choi C."/>
            <person name="Clum A."/>
            <person name="Copeland A."/>
            <person name="Grisel N."/>
            <person name="Haridas S."/>
            <person name="Kipfer T."/>
            <person name="LaButti K."/>
            <person name="Lindquist E."/>
            <person name="Lipzen A."/>
            <person name="Maire R."/>
            <person name="Meier B."/>
            <person name="Mihaltcheva S."/>
            <person name="Molinier V."/>
            <person name="Murat C."/>
            <person name="Poggeler S."/>
            <person name="Quandt C.A."/>
            <person name="Sperisen C."/>
            <person name="Tritt A."/>
            <person name="Tisserant E."/>
            <person name="Crous P.W."/>
            <person name="Henrissat B."/>
            <person name="Nehls U."/>
            <person name="Egli S."/>
            <person name="Spatafora J.W."/>
            <person name="Grigoriev I.V."/>
            <person name="Martin F.M."/>
        </authorList>
    </citation>
    <scope>NUCLEOTIDE SEQUENCE [LARGE SCALE GENOMIC DNA]</scope>
    <source>
        <strain evidence="4 5">CBS 459.81</strain>
    </source>
</reference>
<evidence type="ECO:0000256" key="1">
    <source>
        <dbReference type="ARBA" id="ARBA00023002"/>
    </source>
</evidence>
<evidence type="ECO:0000313" key="5">
    <source>
        <dbReference type="Proteomes" id="UP000250266"/>
    </source>
</evidence>
<dbReference type="EMBL" id="KV744832">
    <property type="protein sequence ID" value="OCK84678.1"/>
    <property type="molecule type" value="Genomic_DNA"/>
</dbReference>
<dbReference type="PROSITE" id="PS00065">
    <property type="entry name" value="D_2_HYDROXYACID_DH_1"/>
    <property type="match status" value="1"/>
</dbReference>
<protein>
    <recommendedName>
        <fullName evidence="3">D-isomer specific 2-hydroxyacid dehydrogenase NAD-binding domain-containing protein</fullName>
    </recommendedName>
</protein>
<dbReference type="OrthoDB" id="298012at2759"/>